<dbReference type="AlphaFoldDB" id="A0A7L4UQ00"/>
<dbReference type="PANTHER" id="PTHR37833">
    <property type="entry name" value="LIPOPROTEIN-RELATED"/>
    <property type="match status" value="1"/>
</dbReference>
<proteinExistence type="predicted"/>
<evidence type="ECO:0000313" key="2">
    <source>
        <dbReference type="EMBL" id="PVX51830.1"/>
    </source>
</evidence>
<sequence>MKRSILIAIALFAGLSFAIAQDQNTNKPAPKSESSLEWLNPVADLGEIPRGIPATATYEFINNGDRPVRITNVRTSCGCTSKKYTKEPVKPGEKGEVLATYNAASLGTFQKTITVTTNEGSQRKVLRIKGKVVNKTDEAKK</sequence>
<evidence type="ECO:0000313" key="3">
    <source>
        <dbReference type="Proteomes" id="UP000251835"/>
    </source>
</evidence>
<feature type="signal peptide" evidence="1">
    <location>
        <begin position="1"/>
        <end position="20"/>
    </location>
</feature>
<keyword evidence="3" id="KW-1185">Reference proteome</keyword>
<dbReference type="OrthoDB" id="826619at2"/>
<dbReference type="PANTHER" id="PTHR37833:SF1">
    <property type="entry name" value="SIGNAL PEPTIDE PROTEIN"/>
    <property type="match status" value="1"/>
</dbReference>
<evidence type="ECO:0000256" key="1">
    <source>
        <dbReference type="SAM" id="SignalP"/>
    </source>
</evidence>
<keyword evidence="1" id="KW-0732">Signal</keyword>
<protein>
    <submittedName>
        <fullName evidence="2">Uncharacterized protein DUF1573</fullName>
    </submittedName>
</protein>
<name>A0A7L4UQ00_BALHA</name>
<accession>A0A7L4UQ00</accession>
<dbReference type="Gene3D" id="2.60.40.10">
    <property type="entry name" value="Immunoglobulins"/>
    <property type="match status" value="1"/>
</dbReference>
<dbReference type="RefSeq" id="WP_116495406.1">
    <property type="nucleotide sequence ID" value="NZ_QENZ01000003.1"/>
</dbReference>
<dbReference type="EMBL" id="QENZ01000003">
    <property type="protein sequence ID" value="PVX51830.1"/>
    <property type="molecule type" value="Genomic_DNA"/>
</dbReference>
<comment type="caution">
    <text evidence="2">The sequence shown here is derived from an EMBL/GenBank/DDBJ whole genome shotgun (WGS) entry which is preliminary data.</text>
</comment>
<dbReference type="InterPro" id="IPR013783">
    <property type="entry name" value="Ig-like_fold"/>
</dbReference>
<dbReference type="Proteomes" id="UP000251835">
    <property type="component" value="Unassembled WGS sequence"/>
</dbReference>
<feature type="chain" id="PRO_5029906460" evidence="1">
    <location>
        <begin position="21"/>
        <end position="141"/>
    </location>
</feature>
<reference evidence="2 3" key="1">
    <citation type="submission" date="2018-05" db="EMBL/GenBank/DDBJ databases">
        <title>Genomic Encyclopedia of Type Strains, Phase IV (KMG-IV): sequencing the most valuable type-strain genomes for metagenomic binning, comparative biology and taxonomic classification.</title>
        <authorList>
            <person name="Goeker M."/>
        </authorList>
    </citation>
    <scope>NUCLEOTIDE SEQUENCE [LARGE SCALE GENOMIC DNA]</scope>
    <source>
        <strain evidence="2 3">DSM 28579</strain>
    </source>
</reference>
<organism evidence="2 3">
    <name type="scientific">Balneicella halophila</name>
    <dbReference type="NCBI Taxonomy" id="1537566"/>
    <lineage>
        <taxon>Bacteria</taxon>
        <taxon>Pseudomonadati</taxon>
        <taxon>Bacteroidota</taxon>
        <taxon>Bacteroidia</taxon>
        <taxon>Bacteroidales</taxon>
        <taxon>Balneicellaceae</taxon>
        <taxon>Balneicella</taxon>
    </lineage>
</organism>
<gene>
    <name evidence="2" type="ORF">C7377_0119</name>
</gene>
<dbReference type="InterPro" id="IPR011467">
    <property type="entry name" value="DUF1573"/>
</dbReference>
<dbReference type="Pfam" id="PF07610">
    <property type="entry name" value="DUF1573"/>
    <property type="match status" value="1"/>
</dbReference>